<proteinExistence type="predicted"/>
<reference evidence="1 2" key="1">
    <citation type="submission" date="2019-03" db="EMBL/GenBank/DDBJ databases">
        <title>Deep-cultivation of Planctomycetes and their phenomic and genomic characterization uncovers novel biology.</title>
        <authorList>
            <person name="Wiegand S."/>
            <person name="Jogler M."/>
            <person name="Boedeker C."/>
            <person name="Pinto D."/>
            <person name="Vollmers J."/>
            <person name="Rivas-Marin E."/>
            <person name="Kohn T."/>
            <person name="Peeters S.H."/>
            <person name="Heuer A."/>
            <person name="Rast P."/>
            <person name="Oberbeckmann S."/>
            <person name="Bunk B."/>
            <person name="Jeske O."/>
            <person name="Meyerdierks A."/>
            <person name="Storesund J.E."/>
            <person name="Kallscheuer N."/>
            <person name="Luecker S."/>
            <person name="Lage O.M."/>
            <person name="Pohl T."/>
            <person name="Merkel B.J."/>
            <person name="Hornburger P."/>
            <person name="Mueller R.-W."/>
            <person name="Bruemmer F."/>
            <person name="Labrenz M."/>
            <person name="Spormann A.M."/>
            <person name="Op den Camp H."/>
            <person name="Overmann J."/>
            <person name="Amann R."/>
            <person name="Jetten M.S.M."/>
            <person name="Mascher T."/>
            <person name="Medema M.H."/>
            <person name="Devos D.P."/>
            <person name="Kaster A.-K."/>
            <person name="Ovreas L."/>
            <person name="Rohde M."/>
            <person name="Galperin M.Y."/>
            <person name="Jogler C."/>
        </authorList>
    </citation>
    <scope>NUCLEOTIDE SEQUENCE [LARGE SCALE GENOMIC DNA]</scope>
    <source>
        <strain evidence="1 2">V144</strain>
    </source>
</reference>
<dbReference type="AlphaFoldDB" id="A0A517W0F8"/>
<dbReference type="Gene3D" id="3.30.70.100">
    <property type="match status" value="1"/>
</dbReference>
<dbReference type="Proteomes" id="UP000318704">
    <property type="component" value="Chromosome"/>
</dbReference>
<protein>
    <recommendedName>
        <fullName evidence="3">ABM domain-containing protein</fullName>
    </recommendedName>
</protein>
<gene>
    <name evidence="1" type="ORF">V144x_42330</name>
</gene>
<dbReference type="RefSeq" id="WP_144987622.1">
    <property type="nucleotide sequence ID" value="NZ_CP037920.1"/>
</dbReference>
<name>A0A517W0F8_9PLAN</name>
<dbReference type="KEGG" id="gaw:V144x_42330"/>
<dbReference type="SUPFAM" id="SSF54909">
    <property type="entry name" value="Dimeric alpha+beta barrel"/>
    <property type="match status" value="1"/>
</dbReference>
<sequence>MIMSEKVIVEWAPFTLAEGISEPALLKASEALQEGFLRKQKGFLRRDLLKREGRQWVDVIHWASKEDVSAAMEAVNESPNCQAYFQLMENIEAAEGDMVHFIKVRSWE</sequence>
<evidence type="ECO:0000313" key="2">
    <source>
        <dbReference type="Proteomes" id="UP000318704"/>
    </source>
</evidence>
<evidence type="ECO:0000313" key="1">
    <source>
        <dbReference type="EMBL" id="QDT98726.1"/>
    </source>
</evidence>
<accession>A0A517W0F8</accession>
<dbReference type="EMBL" id="CP037920">
    <property type="protein sequence ID" value="QDT98726.1"/>
    <property type="molecule type" value="Genomic_DNA"/>
</dbReference>
<dbReference type="InterPro" id="IPR011008">
    <property type="entry name" value="Dimeric_a/b-barrel"/>
</dbReference>
<organism evidence="1 2">
    <name type="scientific">Gimesia aquarii</name>
    <dbReference type="NCBI Taxonomy" id="2527964"/>
    <lineage>
        <taxon>Bacteria</taxon>
        <taxon>Pseudomonadati</taxon>
        <taxon>Planctomycetota</taxon>
        <taxon>Planctomycetia</taxon>
        <taxon>Planctomycetales</taxon>
        <taxon>Planctomycetaceae</taxon>
        <taxon>Gimesia</taxon>
    </lineage>
</organism>
<evidence type="ECO:0008006" key="3">
    <source>
        <dbReference type="Google" id="ProtNLM"/>
    </source>
</evidence>